<evidence type="ECO:0000256" key="1">
    <source>
        <dbReference type="SAM" id="SignalP"/>
    </source>
</evidence>
<accession>A0A834HNK8</accession>
<comment type="caution">
    <text evidence="2">The sequence shown here is derived from an EMBL/GenBank/DDBJ whole genome shotgun (WGS) entry which is preliminary data.</text>
</comment>
<reference evidence="2" key="1">
    <citation type="submission" date="2020-08" db="EMBL/GenBank/DDBJ databases">
        <title>Genome sequencing and assembly of the red palm weevil Rhynchophorus ferrugineus.</title>
        <authorList>
            <person name="Dias G.B."/>
            <person name="Bergman C.M."/>
            <person name="Manee M."/>
        </authorList>
    </citation>
    <scope>NUCLEOTIDE SEQUENCE</scope>
    <source>
        <strain evidence="2">AA-2017</strain>
        <tissue evidence="2">Whole larva</tissue>
    </source>
</reference>
<protein>
    <submittedName>
        <fullName evidence="2">Uncharacterized protein</fullName>
    </submittedName>
</protein>
<dbReference type="AlphaFoldDB" id="A0A834HNK8"/>
<dbReference type="EMBL" id="JAACXV010018677">
    <property type="protein sequence ID" value="KAF7264007.1"/>
    <property type="molecule type" value="Genomic_DNA"/>
</dbReference>
<feature type="chain" id="PRO_5032471394" evidence="1">
    <location>
        <begin position="18"/>
        <end position="232"/>
    </location>
</feature>
<organism evidence="2 3">
    <name type="scientific">Rhynchophorus ferrugineus</name>
    <name type="common">Red palm weevil</name>
    <name type="synonym">Curculio ferrugineus</name>
    <dbReference type="NCBI Taxonomy" id="354439"/>
    <lineage>
        <taxon>Eukaryota</taxon>
        <taxon>Metazoa</taxon>
        <taxon>Ecdysozoa</taxon>
        <taxon>Arthropoda</taxon>
        <taxon>Hexapoda</taxon>
        <taxon>Insecta</taxon>
        <taxon>Pterygota</taxon>
        <taxon>Neoptera</taxon>
        <taxon>Endopterygota</taxon>
        <taxon>Coleoptera</taxon>
        <taxon>Polyphaga</taxon>
        <taxon>Cucujiformia</taxon>
        <taxon>Curculionidae</taxon>
        <taxon>Dryophthorinae</taxon>
        <taxon>Rhynchophorus</taxon>
    </lineage>
</organism>
<keyword evidence="3" id="KW-1185">Reference proteome</keyword>
<evidence type="ECO:0000313" key="3">
    <source>
        <dbReference type="Proteomes" id="UP000625711"/>
    </source>
</evidence>
<keyword evidence="1" id="KW-0732">Signal</keyword>
<name>A0A834HNK8_RHYFE</name>
<proteinExistence type="predicted"/>
<feature type="signal peptide" evidence="1">
    <location>
        <begin position="1"/>
        <end position="17"/>
    </location>
</feature>
<gene>
    <name evidence="2" type="ORF">GWI33_000768</name>
</gene>
<dbReference type="Proteomes" id="UP000625711">
    <property type="component" value="Unassembled WGS sequence"/>
</dbReference>
<sequence>MQEQLVLVSWLVVVCGAVLDHSYSYGVLPPTPFHPPAVVGHELKPARAYQYIVHPLSTSGNVLAYPGPHSPPYPISYSYREDLYSKPVLTYHNPSPKPSVYIPISSKPSLTYHGYYGVPYFGLPHHFYQPRYPLPGNFIYRKDILGQPVDYIPPATLPGFSRPFWDHSLFGDHFLKSSPFMDFKNLTKTLEEFGLSRHKKDKEVAGDDGFDIKTEIEKLDNREIVKKDNEKI</sequence>
<evidence type="ECO:0000313" key="2">
    <source>
        <dbReference type="EMBL" id="KAF7264007.1"/>
    </source>
</evidence>